<feature type="transmembrane region" description="Helical" evidence="6">
    <location>
        <begin position="375"/>
        <end position="392"/>
    </location>
</feature>
<feature type="transmembrane region" description="Helical" evidence="6">
    <location>
        <begin position="465"/>
        <end position="488"/>
    </location>
</feature>
<reference evidence="8" key="2">
    <citation type="journal article" date="2023" name="IMA Fungus">
        <title>Comparative genomic study of the Penicillium genus elucidates a diverse pangenome and 15 lateral gene transfer events.</title>
        <authorList>
            <person name="Petersen C."/>
            <person name="Sorensen T."/>
            <person name="Nielsen M.R."/>
            <person name="Sondergaard T.E."/>
            <person name="Sorensen J.L."/>
            <person name="Fitzpatrick D.A."/>
            <person name="Frisvad J.C."/>
            <person name="Nielsen K.L."/>
        </authorList>
    </citation>
    <scope>NUCLEOTIDE SEQUENCE</scope>
    <source>
        <strain evidence="8">IBT 35673</strain>
    </source>
</reference>
<protein>
    <recommendedName>
        <fullName evidence="7">Major facilitator superfamily (MFS) profile domain-containing protein</fullName>
    </recommendedName>
</protein>
<feature type="transmembrane region" description="Helical" evidence="6">
    <location>
        <begin position="404"/>
        <end position="426"/>
    </location>
</feature>
<name>A0A9W9QFJ7_PENBR</name>
<sequence length="551" mass="59424">MTGRLHLDPDTSPETAPGSRYQISEPLLEPVSTQRSTGHVVSPQHGCLTLISCTSLALLLNCAVNGLVTLNISQIASDYDLSPGVELWPMSIYYLAQGCTFLLAGSLTDILGSRRMFLYGCTLQALCHAASGVSKSGVQLITFRALAGVAYPMCFVSAMNIHRDSLPAGRLYDFAVFCAKSSQYIGSAVGMILSGMCSVSTNWRSGFFLAAILSAITLLLSIRAIPRQVAPQHFSSTKLIESIDWAGTLLASLLMMLLFTALAYVHPTPSGYGHDLCSAKYSSNSIITNNVANLSKSGLFIPLALGWLLLIAFLFWQDCWERDNTQGVRDSLWTNTQFMLLGLVVFFIYACSLSTTQLMVLVFQRVQGLSVLRSSWQMIPIPVIGALANTLTERHLSRVPASRVLVVTALLSSLAPVLMIVLDVNWGYWNCAVYAVSLNSVAASSIIPIAAMMISENFTHEMQGFAMGVVCTIAMIGASVGMALAALISNDVTATQLQIAGDNVLFNPRAWMNGYRVAFGFLLTLNLAGLIITASCLPKDRRAGHGFSPAR</sequence>
<keyword evidence="4 6" id="KW-0472">Membrane</keyword>
<dbReference type="PROSITE" id="PS50850">
    <property type="entry name" value="MFS"/>
    <property type="match status" value="1"/>
</dbReference>
<reference evidence="8" key="1">
    <citation type="submission" date="2022-12" db="EMBL/GenBank/DDBJ databases">
        <authorList>
            <person name="Petersen C."/>
        </authorList>
    </citation>
    <scope>NUCLEOTIDE SEQUENCE</scope>
    <source>
        <strain evidence="8">IBT 35673</strain>
    </source>
</reference>
<feature type="transmembrane region" description="Helical" evidence="6">
    <location>
        <begin position="87"/>
        <end position="104"/>
    </location>
</feature>
<evidence type="ECO:0000259" key="7">
    <source>
        <dbReference type="PROSITE" id="PS50850"/>
    </source>
</evidence>
<dbReference type="PANTHER" id="PTHR42718:SF10">
    <property type="entry name" value="TRANSPORTER, PUTATIVE (AFU_ORTHOLOGUE AFUA_8G06760)-RELATED"/>
    <property type="match status" value="1"/>
</dbReference>
<keyword evidence="3 6" id="KW-1133">Transmembrane helix</keyword>
<comment type="subcellular location">
    <subcellularLocation>
        <location evidence="1">Membrane</location>
        <topology evidence="1">Multi-pass membrane protein</topology>
    </subcellularLocation>
</comment>
<evidence type="ECO:0000256" key="1">
    <source>
        <dbReference type="ARBA" id="ARBA00004141"/>
    </source>
</evidence>
<dbReference type="Gene3D" id="1.20.1250.20">
    <property type="entry name" value="MFS general substrate transporter like domains"/>
    <property type="match status" value="1"/>
</dbReference>
<dbReference type="GO" id="GO:0016020">
    <property type="term" value="C:membrane"/>
    <property type="evidence" value="ECO:0007669"/>
    <property type="project" value="UniProtKB-SubCell"/>
</dbReference>
<dbReference type="SUPFAM" id="SSF103473">
    <property type="entry name" value="MFS general substrate transporter"/>
    <property type="match status" value="1"/>
</dbReference>
<evidence type="ECO:0000313" key="9">
    <source>
        <dbReference type="Proteomes" id="UP001147695"/>
    </source>
</evidence>
<feature type="transmembrane region" description="Helical" evidence="6">
    <location>
        <begin position="338"/>
        <end position="363"/>
    </location>
</feature>
<proteinExistence type="predicted"/>
<dbReference type="AlphaFoldDB" id="A0A9W9QFJ7"/>
<comment type="caution">
    <text evidence="8">The sequence shown here is derived from an EMBL/GenBank/DDBJ whole genome shotgun (WGS) entry which is preliminary data.</text>
</comment>
<dbReference type="EMBL" id="JAPZBQ010000004">
    <property type="protein sequence ID" value="KAJ5335210.1"/>
    <property type="molecule type" value="Genomic_DNA"/>
</dbReference>
<feature type="transmembrane region" description="Helical" evidence="6">
    <location>
        <begin position="245"/>
        <end position="265"/>
    </location>
</feature>
<dbReference type="Proteomes" id="UP001147695">
    <property type="component" value="Unassembled WGS sequence"/>
</dbReference>
<feature type="transmembrane region" description="Helical" evidence="6">
    <location>
        <begin position="517"/>
        <end position="537"/>
    </location>
</feature>
<evidence type="ECO:0000256" key="4">
    <source>
        <dbReference type="ARBA" id="ARBA00023136"/>
    </source>
</evidence>
<dbReference type="Pfam" id="PF07690">
    <property type="entry name" value="MFS_1"/>
    <property type="match status" value="1"/>
</dbReference>
<feature type="transmembrane region" description="Helical" evidence="6">
    <location>
        <begin position="299"/>
        <end position="317"/>
    </location>
</feature>
<feature type="transmembrane region" description="Helical" evidence="6">
    <location>
        <begin position="432"/>
        <end position="453"/>
    </location>
</feature>
<gene>
    <name evidence="8" type="ORF">N7452_007613</name>
</gene>
<evidence type="ECO:0000256" key="6">
    <source>
        <dbReference type="SAM" id="Phobius"/>
    </source>
</evidence>
<dbReference type="GO" id="GO:0022857">
    <property type="term" value="F:transmembrane transporter activity"/>
    <property type="evidence" value="ECO:0007669"/>
    <property type="project" value="InterPro"/>
</dbReference>
<dbReference type="Gene3D" id="1.20.1720.10">
    <property type="entry name" value="Multidrug resistance protein D"/>
    <property type="match status" value="1"/>
</dbReference>
<evidence type="ECO:0000256" key="2">
    <source>
        <dbReference type="ARBA" id="ARBA00022692"/>
    </source>
</evidence>
<feature type="transmembrane region" description="Helical" evidence="6">
    <location>
        <begin position="205"/>
        <end position="225"/>
    </location>
</feature>
<evidence type="ECO:0000256" key="5">
    <source>
        <dbReference type="SAM" id="MobiDB-lite"/>
    </source>
</evidence>
<feature type="transmembrane region" description="Helical" evidence="6">
    <location>
        <begin position="140"/>
        <end position="159"/>
    </location>
</feature>
<keyword evidence="2 6" id="KW-0812">Transmembrane</keyword>
<dbReference type="InterPro" id="IPR036259">
    <property type="entry name" value="MFS_trans_sf"/>
</dbReference>
<accession>A0A9W9QFJ7</accession>
<feature type="region of interest" description="Disordered" evidence="5">
    <location>
        <begin position="1"/>
        <end position="23"/>
    </location>
</feature>
<evidence type="ECO:0000256" key="3">
    <source>
        <dbReference type="ARBA" id="ARBA00022989"/>
    </source>
</evidence>
<dbReference type="InterPro" id="IPR020846">
    <property type="entry name" value="MFS_dom"/>
</dbReference>
<feature type="domain" description="Major facilitator superfamily (MFS) profile" evidence="7">
    <location>
        <begin position="50"/>
        <end position="541"/>
    </location>
</feature>
<organism evidence="8 9">
    <name type="scientific">Penicillium brevicompactum</name>
    <dbReference type="NCBI Taxonomy" id="5074"/>
    <lineage>
        <taxon>Eukaryota</taxon>
        <taxon>Fungi</taxon>
        <taxon>Dikarya</taxon>
        <taxon>Ascomycota</taxon>
        <taxon>Pezizomycotina</taxon>
        <taxon>Eurotiomycetes</taxon>
        <taxon>Eurotiomycetidae</taxon>
        <taxon>Eurotiales</taxon>
        <taxon>Aspergillaceae</taxon>
        <taxon>Penicillium</taxon>
    </lineage>
</organism>
<evidence type="ECO:0000313" key="8">
    <source>
        <dbReference type="EMBL" id="KAJ5335210.1"/>
    </source>
</evidence>
<dbReference type="InterPro" id="IPR011701">
    <property type="entry name" value="MFS"/>
</dbReference>
<dbReference type="PANTHER" id="PTHR42718">
    <property type="entry name" value="MAJOR FACILITATOR SUPERFAMILY MULTIDRUG TRANSPORTER MFSC"/>
    <property type="match status" value="1"/>
</dbReference>